<dbReference type="PANTHER" id="PTHR22870">
    <property type="entry name" value="REGULATOR OF CHROMOSOME CONDENSATION"/>
    <property type="match status" value="1"/>
</dbReference>
<accession>A0A6G0XXP0</accession>
<evidence type="ECO:0000256" key="1">
    <source>
        <dbReference type="ARBA" id="ARBA00022737"/>
    </source>
</evidence>
<feature type="repeat" description="RCC1" evidence="2">
    <location>
        <begin position="164"/>
        <end position="216"/>
    </location>
</feature>
<feature type="repeat" description="RCC1" evidence="2">
    <location>
        <begin position="112"/>
        <end position="163"/>
    </location>
</feature>
<dbReference type="InterPro" id="IPR000408">
    <property type="entry name" value="Reg_chr_condens"/>
</dbReference>
<dbReference type="VEuPathDB" id="FungiDB:AeMF1_001621"/>
<gene>
    <name evidence="4" type="ORF">Ae201684_000299</name>
</gene>
<feature type="repeat" description="RCC1" evidence="2">
    <location>
        <begin position="59"/>
        <end position="111"/>
    </location>
</feature>
<evidence type="ECO:0000313" key="5">
    <source>
        <dbReference type="Proteomes" id="UP000481153"/>
    </source>
</evidence>
<reference evidence="4 5" key="1">
    <citation type="submission" date="2019-07" db="EMBL/GenBank/DDBJ databases">
        <title>Genomics analysis of Aphanomyces spp. identifies a new class of oomycete effector associated with host adaptation.</title>
        <authorList>
            <person name="Gaulin E."/>
        </authorList>
    </citation>
    <scope>NUCLEOTIDE SEQUENCE [LARGE SCALE GENOMIC DNA]</scope>
    <source>
        <strain evidence="4 5">ATCC 201684</strain>
    </source>
</reference>
<dbReference type="SUPFAM" id="SSF50985">
    <property type="entry name" value="RCC1/BLIP-II"/>
    <property type="match status" value="1"/>
</dbReference>
<dbReference type="InterPro" id="IPR058923">
    <property type="entry name" value="RCC1-like_dom"/>
</dbReference>
<dbReference type="Gene3D" id="2.130.10.30">
    <property type="entry name" value="Regulator of chromosome condensation 1/beta-lactamase-inhibitor protein II"/>
    <property type="match status" value="1"/>
</dbReference>
<organism evidence="4 5">
    <name type="scientific">Aphanomyces euteiches</name>
    <dbReference type="NCBI Taxonomy" id="100861"/>
    <lineage>
        <taxon>Eukaryota</taxon>
        <taxon>Sar</taxon>
        <taxon>Stramenopiles</taxon>
        <taxon>Oomycota</taxon>
        <taxon>Saprolegniomycetes</taxon>
        <taxon>Saprolegniales</taxon>
        <taxon>Verrucalvaceae</taxon>
        <taxon>Aphanomyces</taxon>
    </lineage>
</organism>
<protein>
    <recommendedName>
        <fullName evidence="3">RCC1-like domain-containing protein</fullName>
    </recommendedName>
</protein>
<dbReference type="PRINTS" id="PR00633">
    <property type="entry name" value="RCCNDNSATION"/>
</dbReference>
<sequence>MALLDNATVVSWGYGKSGALGHGSRENVDVPTEIFSLRGRPVYQVACGDMHSAVVLSSGELLTTGWSENGRLGRVKTMVDCCCTFEVVDLKGKLCSFVACGGAHTMCLTDKYDVVAFGANAYGQLGVGDCVDRPFPTEVIFFHKVKIHHLAMGKFHSLAISDDRMLYAWGNGEQGQCGIDSFPQIYTLPHLVTSLLGCQVHQVSAGDAFTLILTSNTPAAVLDLSGRDEHWKMRRKQIIEDDKVYRVAIPPYIFVGSLEASRIGIVRSEELPHSEIKFIIGRLVHQQYQSSSLL</sequence>
<evidence type="ECO:0000256" key="2">
    <source>
        <dbReference type="PROSITE-ProRule" id="PRU00235"/>
    </source>
</evidence>
<feature type="repeat" description="RCC1" evidence="2">
    <location>
        <begin position="7"/>
        <end position="58"/>
    </location>
</feature>
<dbReference type="Pfam" id="PF25390">
    <property type="entry name" value="WD40_RLD"/>
    <property type="match status" value="1"/>
</dbReference>
<dbReference type="InterPro" id="IPR051210">
    <property type="entry name" value="Ub_ligase/GEF_domain"/>
</dbReference>
<dbReference type="PROSITE" id="PS00626">
    <property type="entry name" value="RCC1_2"/>
    <property type="match status" value="1"/>
</dbReference>
<dbReference type="EMBL" id="VJMJ01000002">
    <property type="protein sequence ID" value="KAF0745268.1"/>
    <property type="molecule type" value="Genomic_DNA"/>
</dbReference>
<evidence type="ECO:0000259" key="3">
    <source>
        <dbReference type="Pfam" id="PF25390"/>
    </source>
</evidence>
<keyword evidence="1" id="KW-0677">Repeat</keyword>
<dbReference type="PROSITE" id="PS50012">
    <property type="entry name" value="RCC1_3"/>
    <property type="match status" value="4"/>
</dbReference>
<evidence type="ECO:0000313" key="4">
    <source>
        <dbReference type="EMBL" id="KAF0745268.1"/>
    </source>
</evidence>
<keyword evidence="5" id="KW-1185">Reference proteome</keyword>
<dbReference type="AlphaFoldDB" id="A0A6G0XXP0"/>
<proteinExistence type="predicted"/>
<dbReference type="Proteomes" id="UP000481153">
    <property type="component" value="Unassembled WGS sequence"/>
</dbReference>
<name>A0A6G0XXP0_9STRA</name>
<comment type="caution">
    <text evidence="4">The sequence shown here is derived from an EMBL/GenBank/DDBJ whole genome shotgun (WGS) entry which is preliminary data.</text>
</comment>
<dbReference type="InterPro" id="IPR009091">
    <property type="entry name" value="RCC1/BLIP-II"/>
</dbReference>
<feature type="domain" description="RCC1-like" evidence="3">
    <location>
        <begin position="2"/>
        <end position="217"/>
    </location>
</feature>
<dbReference type="PANTHER" id="PTHR22870:SF360">
    <property type="entry name" value="ULTRAVIOLET-B RECEPTOR UVR8"/>
    <property type="match status" value="1"/>
</dbReference>